<dbReference type="Proteomes" id="UP001431209">
    <property type="component" value="Unassembled WGS sequence"/>
</dbReference>
<dbReference type="SUPFAM" id="SSF50044">
    <property type="entry name" value="SH3-domain"/>
    <property type="match status" value="1"/>
</dbReference>
<dbReference type="InterPro" id="IPR051092">
    <property type="entry name" value="FYVE_RhoGEF_PH"/>
</dbReference>
<feature type="region of interest" description="Disordered" evidence="4">
    <location>
        <begin position="73"/>
        <end position="98"/>
    </location>
</feature>
<reference evidence="7 8" key="1">
    <citation type="submission" date="2024-03" db="EMBL/GenBank/DDBJ databases">
        <title>The Acrasis kona genome and developmental transcriptomes reveal deep origins of eukaryotic multicellular pathways.</title>
        <authorList>
            <person name="Sheikh S."/>
            <person name="Fu C.-J."/>
            <person name="Brown M.W."/>
            <person name="Baldauf S.L."/>
        </authorList>
    </citation>
    <scope>NUCLEOTIDE SEQUENCE [LARGE SCALE GENOMIC DNA]</scope>
    <source>
        <strain evidence="7 8">ATCC MYA-3509</strain>
    </source>
</reference>
<feature type="domain" description="SH3" evidence="5">
    <location>
        <begin position="1"/>
        <end position="61"/>
    </location>
</feature>
<feature type="compositionally biased region" description="Low complexity" evidence="4">
    <location>
        <begin position="84"/>
        <end position="94"/>
    </location>
</feature>
<dbReference type="InterPro" id="IPR000219">
    <property type="entry name" value="DH_dom"/>
</dbReference>
<dbReference type="SMART" id="SM00326">
    <property type="entry name" value="SH3"/>
    <property type="match status" value="1"/>
</dbReference>
<dbReference type="PROSITE" id="PS50010">
    <property type="entry name" value="DH_2"/>
    <property type="match status" value="1"/>
</dbReference>
<feature type="domain" description="DH" evidence="6">
    <location>
        <begin position="204"/>
        <end position="385"/>
    </location>
</feature>
<comment type="caution">
    <text evidence="7">The sequence shown here is derived from an EMBL/GenBank/DDBJ whole genome shotgun (WGS) entry which is preliminary data.</text>
</comment>
<dbReference type="EMBL" id="JAOPGA020001179">
    <property type="protein sequence ID" value="KAL0485888.1"/>
    <property type="molecule type" value="Genomic_DNA"/>
</dbReference>
<dbReference type="InterPro" id="IPR001452">
    <property type="entry name" value="SH3_domain"/>
</dbReference>
<dbReference type="CDD" id="cd00160">
    <property type="entry name" value="RhoGEF"/>
    <property type="match status" value="1"/>
</dbReference>
<sequence length="471" mass="53579">MMLCATVLYEYVSDDNPDFSLAEGDVVVVCDEGDDGWSTVMNLDSRTKGRIPSSYYELTGEEEEINHSFEDKSQIAPTPNVVETSPSSPSSQQTRTASFNSKRLSLILPNSFGKVFSDSALKKALTPTIHKNNMKSSPTVMEPPVSQIDIKEKPSKQSDPMYEADAFFTIDQAITTLHKTIKTNLCWNNLKKYTSRDEFDSSRRRIDITKEIISTEKSYVNFLETLVDVYVTPSKLILSEDVHKEIFSNIVDIYHINKKLLEDLEAEWEKFPSQVSIGSILKNTAPSFINYTVYCSNYDKALDTIERTKSRSSKFKNFMKEAQKDPRSSSHPLNSLMITPAQRLPRYKLLLEDLLKHTNDEHFEKDVLQDVVALIFNITQAINDKIDRPVIVGTPLSEGEINFDSLELSSRDCDSDVSIENQHLKDENESLKKLLLSTQLKVDELYKQKMLLEVELQKANNKISLIKNLVS</sequence>
<dbReference type="Gene3D" id="1.20.900.10">
    <property type="entry name" value="Dbl homology (DH) domain"/>
    <property type="match status" value="1"/>
</dbReference>
<dbReference type="Gene3D" id="2.30.30.40">
    <property type="entry name" value="SH3 Domains"/>
    <property type="match status" value="1"/>
</dbReference>
<dbReference type="PANTHER" id="PTHR12673:SF159">
    <property type="entry name" value="LD03170P"/>
    <property type="match status" value="1"/>
</dbReference>
<dbReference type="InterPro" id="IPR035899">
    <property type="entry name" value="DBL_dom_sf"/>
</dbReference>
<organism evidence="7 8">
    <name type="scientific">Acrasis kona</name>
    <dbReference type="NCBI Taxonomy" id="1008807"/>
    <lineage>
        <taxon>Eukaryota</taxon>
        <taxon>Discoba</taxon>
        <taxon>Heterolobosea</taxon>
        <taxon>Tetramitia</taxon>
        <taxon>Eutetramitia</taxon>
        <taxon>Acrasidae</taxon>
        <taxon>Acrasis</taxon>
    </lineage>
</organism>
<dbReference type="SUPFAM" id="SSF48065">
    <property type="entry name" value="DBL homology domain (DH-domain)"/>
    <property type="match status" value="1"/>
</dbReference>
<evidence type="ECO:0000259" key="6">
    <source>
        <dbReference type="PROSITE" id="PS50010"/>
    </source>
</evidence>
<evidence type="ECO:0000256" key="2">
    <source>
        <dbReference type="PROSITE-ProRule" id="PRU00192"/>
    </source>
</evidence>
<accession>A0AAW2ZAB1</accession>
<feature type="coiled-coil region" evidence="3">
    <location>
        <begin position="421"/>
        <end position="462"/>
    </location>
</feature>
<keyword evidence="8" id="KW-1185">Reference proteome</keyword>
<dbReference type="CDD" id="cd00174">
    <property type="entry name" value="SH3"/>
    <property type="match status" value="1"/>
</dbReference>
<evidence type="ECO:0000256" key="1">
    <source>
        <dbReference type="ARBA" id="ARBA00022443"/>
    </source>
</evidence>
<dbReference type="SMART" id="SM00325">
    <property type="entry name" value="RhoGEF"/>
    <property type="match status" value="1"/>
</dbReference>
<evidence type="ECO:0000256" key="4">
    <source>
        <dbReference type="SAM" id="MobiDB-lite"/>
    </source>
</evidence>
<dbReference type="AlphaFoldDB" id="A0AAW2ZAB1"/>
<keyword evidence="3" id="KW-0175">Coiled coil</keyword>
<evidence type="ECO:0000313" key="7">
    <source>
        <dbReference type="EMBL" id="KAL0485888.1"/>
    </source>
</evidence>
<dbReference type="GO" id="GO:0005085">
    <property type="term" value="F:guanyl-nucleotide exchange factor activity"/>
    <property type="evidence" value="ECO:0007669"/>
    <property type="project" value="InterPro"/>
</dbReference>
<evidence type="ECO:0000313" key="8">
    <source>
        <dbReference type="Proteomes" id="UP001431209"/>
    </source>
</evidence>
<dbReference type="Pfam" id="PF00018">
    <property type="entry name" value="SH3_1"/>
    <property type="match status" value="1"/>
</dbReference>
<dbReference type="PANTHER" id="PTHR12673">
    <property type="entry name" value="FACIOGENITAL DYSPLASIA PROTEIN"/>
    <property type="match status" value="1"/>
</dbReference>
<dbReference type="Pfam" id="PF00621">
    <property type="entry name" value="RhoGEF"/>
    <property type="match status" value="1"/>
</dbReference>
<dbReference type="InterPro" id="IPR036028">
    <property type="entry name" value="SH3-like_dom_sf"/>
</dbReference>
<name>A0AAW2ZAB1_9EUKA</name>
<protein>
    <submittedName>
        <fullName evidence="7">Guanine nucleotide exchange factor</fullName>
    </submittedName>
</protein>
<dbReference type="GO" id="GO:0005737">
    <property type="term" value="C:cytoplasm"/>
    <property type="evidence" value="ECO:0007669"/>
    <property type="project" value="TreeGrafter"/>
</dbReference>
<dbReference type="PROSITE" id="PS50002">
    <property type="entry name" value="SH3"/>
    <property type="match status" value="1"/>
</dbReference>
<gene>
    <name evidence="7" type="ORF">AKO1_002161</name>
</gene>
<keyword evidence="1 2" id="KW-0728">SH3 domain</keyword>
<evidence type="ECO:0000256" key="3">
    <source>
        <dbReference type="SAM" id="Coils"/>
    </source>
</evidence>
<evidence type="ECO:0000259" key="5">
    <source>
        <dbReference type="PROSITE" id="PS50002"/>
    </source>
</evidence>
<proteinExistence type="predicted"/>